<name>A0A414ZKI6_9FIRM</name>
<dbReference type="AlphaFoldDB" id="A0A414ZKI6"/>
<dbReference type="Proteomes" id="UP000285865">
    <property type="component" value="Unassembled WGS sequence"/>
</dbReference>
<evidence type="ECO:0000313" key="1">
    <source>
        <dbReference type="EMBL" id="RHI20908.1"/>
    </source>
</evidence>
<gene>
    <name evidence="1" type="ORF">DW172_10720</name>
</gene>
<protein>
    <submittedName>
        <fullName evidence="1">Uncharacterized protein</fullName>
    </submittedName>
</protein>
<evidence type="ECO:0000313" key="2">
    <source>
        <dbReference type="Proteomes" id="UP000285865"/>
    </source>
</evidence>
<proteinExistence type="predicted"/>
<reference evidence="1 2" key="1">
    <citation type="submission" date="2018-08" db="EMBL/GenBank/DDBJ databases">
        <title>A genome reference for cultivated species of the human gut microbiota.</title>
        <authorList>
            <person name="Zou Y."/>
            <person name="Xue W."/>
            <person name="Luo G."/>
        </authorList>
    </citation>
    <scope>NUCLEOTIDE SEQUENCE [LARGE SCALE GENOMIC DNA]</scope>
    <source>
        <strain evidence="1 2">AM16-11</strain>
    </source>
</reference>
<comment type="caution">
    <text evidence="1">The sequence shown here is derived from an EMBL/GenBank/DDBJ whole genome shotgun (WGS) entry which is preliminary data.</text>
</comment>
<organism evidence="1 2">
    <name type="scientific">Agathobacter rectalis</name>
    <dbReference type="NCBI Taxonomy" id="39491"/>
    <lineage>
        <taxon>Bacteria</taxon>
        <taxon>Bacillati</taxon>
        <taxon>Bacillota</taxon>
        <taxon>Clostridia</taxon>
        <taxon>Lachnospirales</taxon>
        <taxon>Lachnospiraceae</taxon>
        <taxon>Agathobacter</taxon>
    </lineage>
</organism>
<sequence>MYENDLTFKVEMTSGGHAIVTGCLQERPDKQNILHFEFDTVQSCLLSVIQDIGSLKVKYGGMEGLHKN</sequence>
<accession>A0A414ZKI6</accession>
<dbReference type="EMBL" id="QRKN01000008">
    <property type="protein sequence ID" value="RHI20908.1"/>
    <property type="molecule type" value="Genomic_DNA"/>
</dbReference>